<dbReference type="Gene3D" id="3.30.160.60">
    <property type="entry name" value="Classic Zinc Finger"/>
    <property type="match status" value="6"/>
</dbReference>
<keyword evidence="3 5" id="KW-0863">Zinc-finger</keyword>
<feature type="compositionally biased region" description="Basic and acidic residues" evidence="6">
    <location>
        <begin position="424"/>
        <end position="437"/>
    </location>
</feature>
<keyword evidence="9" id="KW-1185">Reference proteome</keyword>
<dbReference type="Proteomes" id="UP000837857">
    <property type="component" value="Chromosome 30"/>
</dbReference>
<feature type="compositionally biased region" description="Basic and acidic residues" evidence="6">
    <location>
        <begin position="502"/>
        <end position="515"/>
    </location>
</feature>
<keyword evidence="1" id="KW-0479">Metal-binding</keyword>
<feature type="non-terminal residue" evidence="8">
    <location>
        <position position="841"/>
    </location>
</feature>
<accession>A0ABN8IRK8</accession>
<dbReference type="PANTHER" id="PTHR24379:SF121">
    <property type="entry name" value="C2H2-TYPE DOMAIN-CONTAINING PROTEIN"/>
    <property type="match status" value="1"/>
</dbReference>
<evidence type="ECO:0000256" key="2">
    <source>
        <dbReference type="ARBA" id="ARBA00022737"/>
    </source>
</evidence>
<sequence length="841" mass="96202">MFYCEEVKEFFKVWANIDVPDGLSIQVCWECLAAVRSAFRFRAQILSAFDVLIDYSRQHTFLNSPSDLSKHATSRLSVTPLDVEPSFHPLKEEEPIHIDVDVIKIEEDVGKYSTIEIDCQKDITAHDQDASDDDIQLSKLKAKKKKGRKSKKEKKEKKQKDSVEHKEAEQALKKSRKLKNLPEDLVELYEMTEEEMWRMRAEDVARKEFVALKYKCNDCIIGFNTEKLMKYHMNGKHVPKSEANVQCDVCKAYFVTRDNVSAHRALHRAAYRCRGCGASTTLKHAMRMHACARGSAPAHACAICDREFSTKSKLTYHRGVCHQERPQCDCCGKVFANKMTLKYHLKILPQNKPKEKLNIPCKGCDKVFHSKKSYRAHVVIHNGLLYPCPIYGKLFHWKRNLLPSPLHLRSPLICHPKASSQSPKKSEKNPPQRDPQRNHVPVPHLRPKKSEKNPPQRDPQRAHVPVPHLRQAVPLEAQPPPPHFILRSPLICHPKASSQSPKKSEKNPPQHDPQRTHVPVPHLRQAVPLEAHPPHPHFILRSLGFQPLNLLPKKKKTIRPSVITTGSRTRAPSAASCSTEAQPPPHPHFILSVIHNGLTYPCPICGKLFHWKRNLPPTPLHSKEPTVIHNGLTYPCPICGKLFHWKRNLPPPHFILRSLGAHVSATLKLPPKAPKKTKTIRPSVIHNGLTYPCPICGKLVIHNGLTYPCPICGKLFHWKRNLPPTPLHSKEPTVIHNGLTYPCPICGKLFHWKRNLARHTRNHRERDAGALHQCRDCGKSFSSRDCYNNHMRLSKRHVSEDAYVHACNYCGKKFATKWCMVDHIDWDHLKLIKYQCNVCFV</sequence>
<feature type="domain" description="C2H2-type" evidence="7">
    <location>
        <begin position="326"/>
        <end position="353"/>
    </location>
</feature>
<evidence type="ECO:0000256" key="4">
    <source>
        <dbReference type="ARBA" id="ARBA00022833"/>
    </source>
</evidence>
<evidence type="ECO:0000256" key="1">
    <source>
        <dbReference type="ARBA" id="ARBA00022723"/>
    </source>
</evidence>
<proteinExistence type="predicted"/>
<evidence type="ECO:0000256" key="6">
    <source>
        <dbReference type="SAM" id="MobiDB-lite"/>
    </source>
</evidence>
<feature type="region of interest" description="Disordered" evidence="6">
    <location>
        <begin position="494"/>
        <end position="517"/>
    </location>
</feature>
<evidence type="ECO:0000313" key="9">
    <source>
        <dbReference type="Proteomes" id="UP000837857"/>
    </source>
</evidence>
<organism evidence="8 9">
    <name type="scientific">Iphiclides podalirius</name>
    <name type="common">scarce swallowtail</name>
    <dbReference type="NCBI Taxonomy" id="110791"/>
    <lineage>
        <taxon>Eukaryota</taxon>
        <taxon>Metazoa</taxon>
        <taxon>Ecdysozoa</taxon>
        <taxon>Arthropoda</taxon>
        <taxon>Hexapoda</taxon>
        <taxon>Insecta</taxon>
        <taxon>Pterygota</taxon>
        <taxon>Neoptera</taxon>
        <taxon>Endopterygota</taxon>
        <taxon>Lepidoptera</taxon>
        <taxon>Glossata</taxon>
        <taxon>Ditrysia</taxon>
        <taxon>Papilionoidea</taxon>
        <taxon>Papilionidae</taxon>
        <taxon>Papilioninae</taxon>
        <taxon>Iphiclides</taxon>
    </lineage>
</organism>
<feature type="compositionally biased region" description="Basic residues" evidence="6">
    <location>
        <begin position="140"/>
        <end position="155"/>
    </location>
</feature>
<dbReference type="PANTHER" id="PTHR24379">
    <property type="entry name" value="KRAB AND ZINC FINGER DOMAIN-CONTAINING"/>
    <property type="match status" value="1"/>
</dbReference>
<evidence type="ECO:0000256" key="3">
    <source>
        <dbReference type="ARBA" id="ARBA00022771"/>
    </source>
</evidence>
<feature type="region of interest" description="Disordered" evidence="6">
    <location>
        <begin position="128"/>
        <end position="174"/>
    </location>
</feature>
<dbReference type="PROSITE" id="PS50157">
    <property type="entry name" value="ZINC_FINGER_C2H2_2"/>
    <property type="match status" value="5"/>
</dbReference>
<evidence type="ECO:0000256" key="5">
    <source>
        <dbReference type="PROSITE-ProRule" id="PRU00042"/>
    </source>
</evidence>
<dbReference type="EMBL" id="OW152842">
    <property type="protein sequence ID" value="CAH2065023.1"/>
    <property type="molecule type" value="Genomic_DNA"/>
</dbReference>
<dbReference type="SMART" id="SM00355">
    <property type="entry name" value="ZnF_C2H2"/>
    <property type="match status" value="8"/>
</dbReference>
<feature type="compositionally biased region" description="Basic and acidic residues" evidence="6">
    <location>
        <begin position="448"/>
        <end position="461"/>
    </location>
</feature>
<feature type="domain" description="C2H2-type" evidence="7">
    <location>
        <begin position="299"/>
        <end position="326"/>
    </location>
</feature>
<feature type="domain" description="C2H2-type" evidence="7">
    <location>
        <begin position="772"/>
        <end position="802"/>
    </location>
</feature>
<feature type="domain" description="C2H2-type" evidence="7">
    <location>
        <begin position="359"/>
        <end position="383"/>
    </location>
</feature>
<feature type="compositionally biased region" description="Basic and acidic residues" evidence="6">
    <location>
        <begin position="156"/>
        <end position="172"/>
    </location>
</feature>
<feature type="domain" description="C2H2-type" evidence="7">
    <location>
        <begin position="741"/>
        <end position="768"/>
    </location>
</feature>
<feature type="region of interest" description="Disordered" evidence="6">
    <location>
        <begin position="413"/>
        <end position="463"/>
    </location>
</feature>
<dbReference type="PROSITE" id="PS00028">
    <property type="entry name" value="ZINC_FINGER_C2H2_1"/>
    <property type="match status" value="6"/>
</dbReference>
<dbReference type="InterPro" id="IPR036236">
    <property type="entry name" value="Znf_C2H2_sf"/>
</dbReference>
<dbReference type="SUPFAM" id="SSF57667">
    <property type="entry name" value="beta-beta-alpha zinc fingers"/>
    <property type="match status" value="4"/>
</dbReference>
<gene>
    <name evidence="8" type="ORF">IPOD504_LOCUS13003</name>
</gene>
<keyword evidence="4" id="KW-0862">Zinc</keyword>
<dbReference type="Pfam" id="PF00096">
    <property type="entry name" value="zf-C2H2"/>
    <property type="match status" value="3"/>
</dbReference>
<dbReference type="InterPro" id="IPR013087">
    <property type="entry name" value="Znf_C2H2_type"/>
</dbReference>
<name>A0ABN8IRK8_9NEOP</name>
<keyword evidence="2" id="KW-0677">Repeat</keyword>
<evidence type="ECO:0000259" key="7">
    <source>
        <dbReference type="PROSITE" id="PS50157"/>
    </source>
</evidence>
<protein>
    <recommendedName>
        <fullName evidence="7">C2H2-type domain-containing protein</fullName>
    </recommendedName>
</protein>
<evidence type="ECO:0000313" key="8">
    <source>
        <dbReference type="EMBL" id="CAH2065023.1"/>
    </source>
</evidence>
<reference evidence="8" key="1">
    <citation type="submission" date="2022-03" db="EMBL/GenBank/DDBJ databases">
        <authorList>
            <person name="Martin H S."/>
        </authorList>
    </citation>
    <scope>NUCLEOTIDE SEQUENCE</scope>
</reference>